<reference evidence="2" key="1">
    <citation type="submission" date="2023-04" db="EMBL/GenBank/DDBJ databases">
        <title>Phytophthora lilii NBRC 32176.</title>
        <authorList>
            <person name="Ichikawa N."/>
            <person name="Sato H."/>
            <person name="Tonouchi N."/>
        </authorList>
    </citation>
    <scope>NUCLEOTIDE SEQUENCE</scope>
    <source>
        <strain evidence="2">NBRC 32176</strain>
    </source>
</reference>
<feature type="region of interest" description="Disordered" evidence="1">
    <location>
        <begin position="197"/>
        <end position="228"/>
    </location>
</feature>
<dbReference type="AlphaFoldDB" id="A0A9W7CRW3"/>
<organism evidence="2 3">
    <name type="scientific">Phytophthora lilii</name>
    <dbReference type="NCBI Taxonomy" id="2077276"/>
    <lineage>
        <taxon>Eukaryota</taxon>
        <taxon>Sar</taxon>
        <taxon>Stramenopiles</taxon>
        <taxon>Oomycota</taxon>
        <taxon>Peronosporomycetes</taxon>
        <taxon>Peronosporales</taxon>
        <taxon>Peronosporaceae</taxon>
        <taxon>Phytophthora</taxon>
    </lineage>
</organism>
<evidence type="ECO:0000313" key="2">
    <source>
        <dbReference type="EMBL" id="GMF37995.1"/>
    </source>
</evidence>
<accession>A0A9W7CRW3</accession>
<dbReference type="EMBL" id="BSXW01001610">
    <property type="protein sequence ID" value="GMF37995.1"/>
    <property type="molecule type" value="Genomic_DNA"/>
</dbReference>
<protein>
    <submittedName>
        <fullName evidence="2">Unnamed protein product</fullName>
    </submittedName>
</protein>
<evidence type="ECO:0000256" key="1">
    <source>
        <dbReference type="SAM" id="MobiDB-lite"/>
    </source>
</evidence>
<keyword evidence="3" id="KW-1185">Reference proteome</keyword>
<feature type="compositionally biased region" description="Basic and acidic residues" evidence="1">
    <location>
        <begin position="217"/>
        <end position="228"/>
    </location>
</feature>
<dbReference type="OrthoDB" id="139723at2759"/>
<comment type="caution">
    <text evidence="2">The sequence shown here is derived from an EMBL/GenBank/DDBJ whole genome shotgun (WGS) entry which is preliminary data.</text>
</comment>
<gene>
    <name evidence="2" type="ORF">Plil01_001593700</name>
</gene>
<proteinExistence type="predicted"/>
<feature type="region of interest" description="Disordered" evidence="1">
    <location>
        <begin position="83"/>
        <end position="111"/>
    </location>
</feature>
<sequence>MSFSSYFSDNQTKQKAYDKYYNQMARSDFVQRRKLKALIAQEAADESLTDKLAQLYMGSVGKAPDYDYDRVLKKIQKSKPEVVKGPTVEIPTAPSSETPATQPRRGRPRRSSVDMILQDQGTNQFIKQTRRELFDRSSKKTNMAGDAEEKAFNDAEEYVYEYQKKQRAKKATNRRELNDAELVEAKKRIAEKILQQNDAAADARPAEKAKQAKRRLRMGDDETETKISPEELERRQNLARMKELVKFNKAIRQKYEGVIKSFVQQKNYSQTQLYDALQRTVGSDIDDRTHDGYFEANGTKGPLKPSARAHGEDSFKKYLAKVRAQVNAVLY</sequence>
<evidence type="ECO:0000313" key="3">
    <source>
        <dbReference type="Proteomes" id="UP001165083"/>
    </source>
</evidence>
<dbReference type="Proteomes" id="UP001165083">
    <property type="component" value="Unassembled WGS sequence"/>
</dbReference>
<name>A0A9W7CRW3_9STRA</name>